<name>A0A8K0FZ67_IGNLU</name>
<organism evidence="2 3">
    <name type="scientific">Ignelater luminosus</name>
    <name type="common">Cucubano</name>
    <name type="synonym">Pyrophorus luminosus</name>
    <dbReference type="NCBI Taxonomy" id="2038154"/>
    <lineage>
        <taxon>Eukaryota</taxon>
        <taxon>Metazoa</taxon>
        <taxon>Ecdysozoa</taxon>
        <taxon>Arthropoda</taxon>
        <taxon>Hexapoda</taxon>
        <taxon>Insecta</taxon>
        <taxon>Pterygota</taxon>
        <taxon>Neoptera</taxon>
        <taxon>Endopterygota</taxon>
        <taxon>Coleoptera</taxon>
        <taxon>Polyphaga</taxon>
        <taxon>Elateriformia</taxon>
        <taxon>Elateroidea</taxon>
        <taxon>Elateridae</taxon>
        <taxon>Agrypninae</taxon>
        <taxon>Pyrophorini</taxon>
        <taxon>Ignelater</taxon>
    </lineage>
</organism>
<feature type="compositionally biased region" description="Acidic residues" evidence="1">
    <location>
        <begin position="51"/>
        <end position="70"/>
    </location>
</feature>
<evidence type="ECO:0000313" key="3">
    <source>
        <dbReference type="Proteomes" id="UP000801492"/>
    </source>
</evidence>
<sequence>MSCLQKLCNENSLTKEEILFLLYNDNLEFEELTTKKPASDEESVDNISENELVDDEVLADDNEDGNEEAE</sequence>
<gene>
    <name evidence="2" type="ORF">ILUMI_25909</name>
</gene>
<dbReference type="Proteomes" id="UP000801492">
    <property type="component" value="Unassembled WGS sequence"/>
</dbReference>
<accession>A0A8K0FZ67</accession>
<dbReference type="AlphaFoldDB" id="A0A8K0FZ67"/>
<evidence type="ECO:0000313" key="2">
    <source>
        <dbReference type="EMBL" id="KAF2880261.1"/>
    </source>
</evidence>
<evidence type="ECO:0000256" key="1">
    <source>
        <dbReference type="SAM" id="MobiDB-lite"/>
    </source>
</evidence>
<comment type="caution">
    <text evidence="2">The sequence shown here is derived from an EMBL/GenBank/DDBJ whole genome shotgun (WGS) entry which is preliminary data.</text>
</comment>
<proteinExistence type="predicted"/>
<protein>
    <submittedName>
        <fullName evidence="2">Uncharacterized protein</fullName>
    </submittedName>
</protein>
<keyword evidence="3" id="KW-1185">Reference proteome</keyword>
<reference evidence="2" key="1">
    <citation type="submission" date="2019-08" db="EMBL/GenBank/DDBJ databases">
        <title>The genome of the North American firefly Photinus pyralis.</title>
        <authorList>
            <consortium name="Photinus pyralis genome working group"/>
            <person name="Fallon T.R."/>
            <person name="Sander Lower S.E."/>
            <person name="Weng J.-K."/>
        </authorList>
    </citation>
    <scope>NUCLEOTIDE SEQUENCE</scope>
    <source>
        <strain evidence="2">TRF0915ILg1</strain>
        <tissue evidence="2">Whole body</tissue>
    </source>
</reference>
<dbReference type="EMBL" id="VTPC01090993">
    <property type="protein sequence ID" value="KAF2880261.1"/>
    <property type="molecule type" value="Genomic_DNA"/>
</dbReference>
<feature type="region of interest" description="Disordered" evidence="1">
    <location>
        <begin position="34"/>
        <end position="70"/>
    </location>
</feature>